<dbReference type="PANTHER" id="PTHR46523">
    <property type="entry name" value="DCTP PYROPHOSPHATASE 1"/>
    <property type="match status" value="1"/>
</dbReference>
<dbReference type="PIRSF" id="PIRSF029826">
    <property type="entry name" value="UCP029826_pph"/>
    <property type="match status" value="1"/>
</dbReference>
<keyword evidence="2" id="KW-1185">Reference proteome</keyword>
<dbReference type="EMBL" id="JAAOLX010000001">
    <property type="protein sequence ID" value="NHQ84981.1"/>
    <property type="molecule type" value="Genomic_DNA"/>
</dbReference>
<proteinExistence type="predicted"/>
<dbReference type="InterPro" id="IPR025984">
    <property type="entry name" value="DCTPP"/>
</dbReference>
<accession>A0ABX0KMW7</accession>
<dbReference type="RefSeq" id="WP_166821586.1">
    <property type="nucleotide sequence ID" value="NZ_JAAOLX010000001.1"/>
</dbReference>
<dbReference type="Gene3D" id="1.10.287.1080">
    <property type="entry name" value="MazG-like"/>
    <property type="match status" value="1"/>
</dbReference>
<evidence type="ECO:0000313" key="2">
    <source>
        <dbReference type="Proteomes" id="UP000712570"/>
    </source>
</evidence>
<evidence type="ECO:0000313" key="1">
    <source>
        <dbReference type="EMBL" id="NHQ84981.1"/>
    </source>
</evidence>
<dbReference type="PANTHER" id="PTHR46523:SF1">
    <property type="entry name" value="DCTP PYROPHOSPHATASE 1"/>
    <property type="match status" value="1"/>
</dbReference>
<protein>
    <submittedName>
        <fullName evidence="1">Nucleotide pyrophosphohydrolase</fullName>
    </submittedName>
</protein>
<dbReference type="SUPFAM" id="SSF101386">
    <property type="entry name" value="all-alpha NTP pyrophosphatases"/>
    <property type="match status" value="1"/>
</dbReference>
<comment type="caution">
    <text evidence="1">The sequence shown here is derived from an EMBL/GenBank/DDBJ whole genome shotgun (WGS) entry which is preliminary data.</text>
</comment>
<reference evidence="1 2" key="1">
    <citation type="submission" date="2020-03" db="EMBL/GenBank/DDBJ databases">
        <title>Draft genome sequence of environmentally isolated violet-colored cultures.</title>
        <authorList>
            <person name="Wilson H.S."/>
        </authorList>
    </citation>
    <scope>NUCLEOTIDE SEQUENCE [LARGE SCALE GENOMIC DNA]</scope>
    <source>
        <strain evidence="1 2">HSC-16F04</strain>
    </source>
</reference>
<dbReference type="CDD" id="cd11537">
    <property type="entry name" value="NTP-PPase_RS21-C6_like"/>
    <property type="match status" value="1"/>
</dbReference>
<dbReference type="Pfam" id="PF12643">
    <property type="entry name" value="MazG-like"/>
    <property type="match status" value="1"/>
</dbReference>
<organism evidence="1 2">
    <name type="scientific">Iodobacter violaceini</name>
    <dbReference type="NCBI Taxonomy" id="3044271"/>
    <lineage>
        <taxon>Bacteria</taxon>
        <taxon>Pseudomonadati</taxon>
        <taxon>Pseudomonadota</taxon>
        <taxon>Betaproteobacteria</taxon>
        <taxon>Neisseriales</taxon>
        <taxon>Chitinibacteraceae</taxon>
        <taxon>Iodobacter</taxon>
    </lineage>
</organism>
<sequence>MDLNQLMLDVRQFAQARDWERYHTPKNLCMAMSVEMAELVEHFQWATPEESQQLDSAKREAVEQEMADVLLYMIRLADVLNVDLERAIRAKMVLNAVKYPPL</sequence>
<dbReference type="Proteomes" id="UP000712570">
    <property type="component" value="Unassembled WGS sequence"/>
</dbReference>
<name>A0ABX0KMW7_9NEIS</name>
<gene>
    <name evidence="1" type="ORF">HA050_02510</name>
</gene>
<dbReference type="InterPro" id="IPR052555">
    <property type="entry name" value="dCTP_Pyrophosphatase"/>
</dbReference>